<reference evidence="1" key="1">
    <citation type="submission" date="2014-09" db="EMBL/GenBank/DDBJ databases">
        <authorList>
            <person name="Magalhaes I.L.F."/>
            <person name="Oliveira U."/>
            <person name="Santos F.R."/>
            <person name="Vidigal T.H.D.A."/>
            <person name="Brescovit A.D."/>
            <person name="Santos A.J."/>
        </authorList>
    </citation>
    <scope>NUCLEOTIDE SEQUENCE</scope>
    <source>
        <tissue evidence="1">Shoot tissue taken approximately 20 cm above the soil surface</tissue>
    </source>
</reference>
<reference evidence="1" key="2">
    <citation type="journal article" date="2015" name="Data Brief">
        <title>Shoot transcriptome of the giant reed, Arundo donax.</title>
        <authorList>
            <person name="Barrero R.A."/>
            <person name="Guerrero F.D."/>
            <person name="Moolhuijzen P."/>
            <person name="Goolsby J.A."/>
            <person name="Tidwell J."/>
            <person name="Bellgard S.E."/>
            <person name="Bellgard M.I."/>
        </authorList>
    </citation>
    <scope>NUCLEOTIDE SEQUENCE</scope>
    <source>
        <tissue evidence="1">Shoot tissue taken approximately 20 cm above the soil surface</tissue>
    </source>
</reference>
<protein>
    <submittedName>
        <fullName evidence="1">Uncharacterized protein</fullName>
    </submittedName>
</protein>
<evidence type="ECO:0000313" key="1">
    <source>
        <dbReference type="EMBL" id="JAD73764.1"/>
    </source>
</evidence>
<sequence>MLCPIKQSLIKLPCSIKFIFINFKLHVLLPYDLRHIKGWLSNC</sequence>
<organism evidence="1">
    <name type="scientific">Arundo donax</name>
    <name type="common">Giant reed</name>
    <name type="synonym">Donax arundinaceus</name>
    <dbReference type="NCBI Taxonomy" id="35708"/>
    <lineage>
        <taxon>Eukaryota</taxon>
        <taxon>Viridiplantae</taxon>
        <taxon>Streptophyta</taxon>
        <taxon>Embryophyta</taxon>
        <taxon>Tracheophyta</taxon>
        <taxon>Spermatophyta</taxon>
        <taxon>Magnoliopsida</taxon>
        <taxon>Liliopsida</taxon>
        <taxon>Poales</taxon>
        <taxon>Poaceae</taxon>
        <taxon>PACMAD clade</taxon>
        <taxon>Arundinoideae</taxon>
        <taxon>Arundineae</taxon>
        <taxon>Arundo</taxon>
    </lineage>
</organism>
<dbReference type="AlphaFoldDB" id="A0A0A9CBT5"/>
<dbReference type="EMBL" id="GBRH01224131">
    <property type="protein sequence ID" value="JAD73764.1"/>
    <property type="molecule type" value="Transcribed_RNA"/>
</dbReference>
<name>A0A0A9CBT5_ARUDO</name>
<proteinExistence type="predicted"/>
<accession>A0A0A9CBT5</accession>